<proteinExistence type="predicted"/>
<accession>A0A397GP16</accession>
<dbReference type="OrthoDB" id="2430995at2759"/>
<keyword evidence="2" id="KW-1185">Reference proteome</keyword>
<reference evidence="1 2" key="1">
    <citation type="submission" date="2018-08" db="EMBL/GenBank/DDBJ databases">
        <title>Genome and evolution of the arbuscular mycorrhizal fungus Diversispora epigaea (formerly Glomus versiforme) and its bacterial endosymbionts.</title>
        <authorList>
            <person name="Sun X."/>
            <person name="Fei Z."/>
            <person name="Harrison M."/>
        </authorList>
    </citation>
    <scope>NUCLEOTIDE SEQUENCE [LARGE SCALE GENOMIC DNA]</scope>
    <source>
        <strain evidence="1 2">IT104</strain>
    </source>
</reference>
<comment type="caution">
    <text evidence="1">The sequence shown here is derived from an EMBL/GenBank/DDBJ whole genome shotgun (WGS) entry which is preliminary data.</text>
</comment>
<evidence type="ECO:0000313" key="1">
    <source>
        <dbReference type="EMBL" id="RHZ52595.1"/>
    </source>
</evidence>
<dbReference type="AlphaFoldDB" id="A0A397GP16"/>
<sequence>MLPKSQIIWDLGHQNAQITSIWDLGFGISAKNTNYNLGFGIWDLEFWHLGFRHLDFEFGRQTKSFTFGNIYDVTKETSHATLRIVLQSNISSNFVSSEVIQLNEETPLFGMKPDIQKILNKFQKIFEKILNFKIEDNQLIYNREFDTKLIKKIILSELDSRCHGSSPSIIILEPGNNPNSDDTILNAAMMYKLDLKLGDDDYLDIVADQALFGRLIKCKEKWPKLRPLLGQFHTSKDFCSVLLVLFSSYGIFNFASELGLVSQFNQFTDYLFNPQIICSIRGSSIQSVDNPLNPSNLRIICSIRGSSV</sequence>
<gene>
    <name evidence="1" type="ORF">Glove_460g65</name>
</gene>
<organism evidence="1 2">
    <name type="scientific">Diversispora epigaea</name>
    <dbReference type="NCBI Taxonomy" id="1348612"/>
    <lineage>
        <taxon>Eukaryota</taxon>
        <taxon>Fungi</taxon>
        <taxon>Fungi incertae sedis</taxon>
        <taxon>Mucoromycota</taxon>
        <taxon>Glomeromycotina</taxon>
        <taxon>Glomeromycetes</taxon>
        <taxon>Diversisporales</taxon>
        <taxon>Diversisporaceae</taxon>
        <taxon>Diversispora</taxon>
    </lineage>
</organism>
<name>A0A397GP16_9GLOM</name>
<protein>
    <submittedName>
        <fullName evidence="1">Uncharacterized protein</fullName>
    </submittedName>
</protein>
<evidence type="ECO:0000313" key="2">
    <source>
        <dbReference type="Proteomes" id="UP000266861"/>
    </source>
</evidence>
<dbReference type="EMBL" id="PQFF01000402">
    <property type="protein sequence ID" value="RHZ52595.1"/>
    <property type="molecule type" value="Genomic_DNA"/>
</dbReference>
<dbReference type="Proteomes" id="UP000266861">
    <property type="component" value="Unassembled WGS sequence"/>
</dbReference>